<dbReference type="CDD" id="cd16378">
    <property type="entry name" value="CcmH_N"/>
    <property type="match status" value="1"/>
</dbReference>
<dbReference type="Pfam" id="PF03918">
    <property type="entry name" value="CcmH"/>
    <property type="match status" value="1"/>
</dbReference>
<gene>
    <name evidence="9" type="ORF">ENJ51_03540</name>
</gene>
<feature type="signal peptide" evidence="7">
    <location>
        <begin position="1"/>
        <end position="22"/>
    </location>
</feature>
<evidence type="ECO:0000256" key="6">
    <source>
        <dbReference type="ARBA" id="ARBA00023004"/>
    </source>
</evidence>
<evidence type="ECO:0000256" key="2">
    <source>
        <dbReference type="ARBA" id="ARBA00022617"/>
    </source>
</evidence>
<dbReference type="Proteomes" id="UP000885750">
    <property type="component" value="Unassembled WGS sequence"/>
</dbReference>
<organism evidence="9">
    <name type="scientific">Leucothrix mucor</name>
    <dbReference type="NCBI Taxonomy" id="45248"/>
    <lineage>
        <taxon>Bacteria</taxon>
        <taxon>Pseudomonadati</taxon>
        <taxon>Pseudomonadota</taxon>
        <taxon>Gammaproteobacteria</taxon>
        <taxon>Thiotrichales</taxon>
        <taxon>Thiotrichaceae</taxon>
        <taxon>Leucothrix</taxon>
    </lineage>
</organism>
<evidence type="ECO:0000256" key="7">
    <source>
        <dbReference type="RuleBase" id="RU364112"/>
    </source>
</evidence>
<keyword evidence="4 7" id="KW-0732">Signal</keyword>
<dbReference type="EMBL" id="DRMS01000144">
    <property type="protein sequence ID" value="HFC91864.1"/>
    <property type="molecule type" value="Genomic_DNA"/>
</dbReference>
<evidence type="ECO:0000256" key="1">
    <source>
        <dbReference type="ARBA" id="ARBA00010342"/>
    </source>
</evidence>
<name>A0A7V2WUK1_LEUMU</name>
<sequence length="152" mass="17851">MKYTIRHLLLCFFLILPFALHAGSIETYTFETPEQEALYKGLIKELRCLVCQNQDIAGSNAELAQDLRRQTYEMITAGKSRDDVVAYMVQRYGDFVLYRPPFKIKTLLLWVGPPLFLLLSLFFLVKFLRNRPKKAEIELDDKQRQSMRDLLK</sequence>
<comment type="similarity">
    <text evidence="1 7">Belongs to the CcmH/CycL/Ccl2/NrfF family.</text>
</comment>
<dbReference type="GO" id="GO:0005886">
    <property type="term" value="C:plasma membrane"/>
    <property type="evidence" value="ECO:0007669"/>
    <property type="project" value="TreeGrafter"/>
</dbReference>
<reference evidence="9" key="1">
    <citation type="journal article" date="2020" name="mSystems">
        <title>Genome- and Community-Level Interaction Insights into Carbon Utilization and Element Cycling Functions of Hydrothermarchaeota in Hydrothermal Sediment.</title>
        <authorList>
            <person name="Zhou Z."/>
            <person name="Liu Y."/>
            <person name="Xu W."/>
            <person name="Pan J."/>
            <person name="Luo Z.H."/>
            <person name="Li M."/>
        </authorList>
    </citation>
    <scope>NUCLEOTIDE SEQUENCE [LARGE SCALE GENOMIC DNA]</scope>
    <source>
        <strain evidence="9">HyVt-493</strain>
    </source>
</reference>
<dbReference type="AlphaFoldDB" id="A0A7V2WUK1"/>
<dbReference type="Gene3D" id="1.10.8.640">
    <property type="entry name" value="Cytochrome C biogenesis protein"/>
    <property type="match status" value="1"/>
</dbReference>
<comment type="function">
    <text evidence="7">Possible subunit of a heme lyase.</text>
</comment>
<dbReference type="FunFam" id="1.10.8.640:FF:000001">
    <property type="entry name" value="Cytochrome c-type biogenesis protein"/>
    <property type="match status" value="1"/>
</dbReference>
<keyword evidence="7" id="KW-1133">Transmembrane helix</keyword>
<dbReference type="GO" id="GO:0017004">
    <property type="term" value="P:cytochrome complex assembly"/>
    <property type="evidence" value="ECO:0007669"/>
    <property type="project" value="UniProtKB-KW"/>
</dbReference>
<evidence type="ECO:0000259" key="8">
    <source>
        <dbReference type="Pfam" id="PF03918"/>
    </source>
</evidence>
<feature type="domain" description="CcmH/CycL/Ccl2/NrfF N-terminal" evidence="8">
    <location>
        <begin position="11"/>
        <end position="151"/>
    </location>
</feature>
<feature type="transmembrane region" description="Helical" evidence="7">
    <location>
        <begin position="107"/>
        <end position="125"/>
    </location>
</feature>
<dbReference type="GO" id="GO:0046872">
    <property type="term" value="F:metal ion binding"/>
    <property type="evidence" value="ECO:0007669"/>
    <property type="project" value="UniProtKB-KW"/>
</dbReference>
<keyword evidence="3 7" id="KW-0479">Metal-binding</keyword>
<dbReference type="InterPro" id="IPR005616">
    <property type="entry name" value="CcmH/CycL/Ccl2/NrfF_N"/>
</dbReference>
<protein>
    <recommendedName>
        <fullName evidence="7">Cytochrome c-type biogenesis protein</fullName>
    </recommendedName>
</protein>
<evidence type="ECO:0000256" key="4">
    <source>
        <dbReference type="ARBA" id="ARBA00022729"/>
    </source>
</evidence>
<keyword evidence="2 7" id="KW-0349">Heme</keyword>
<keyword evidence="6 7" id="KW-0408">Iron</keyword>
<evidence type="ECO:0000313" key="9">
    <source>
        <dbReference type="EMBL" id="HFC91864.1"/>
    </source>
</evidence>
<keyword evidence="7" id="KW-0812">Transmembrane</keyword>
<dbReference type="InterPro" id="IPR051263">
    <property type="entry name" value="C-type_cytochrome_biogenesis"/>
</dbReference>
<accession>A0A7V2WUK1</accession>
<feature type="chain" id="PRO_5031599270" description="Cytochrome c-type biogenesis protein" evidence="7">
    <location>
        <begin position="23"/>
        <end position="152"/>
    </location>
</feature>
<keyword evidence="5" id="KW-0201">Cytochrome c-type biogenesis</keyword>
<comment type="caution">
    <text evidence="9">The sequence shown here is derived from an EMBL/GenBank/DDBJ whole genome shotgun (WGS) entry which is preliminary data.</text>
</comment>
<evidence type="ECO:0000256" key="5">
    <source>
        <dbReference type="ARBA" id="ARBA00022748"/>
    </source>
</evidence>
<evidence type="ECO:0000256" key="3">
    <source>
        <dbReference type="ARBA" id="ARBA00022723"/>
    </source>
</evidence>
<proteinExistence type="inferred from homology"/>
<dbReference type="PANTHER" id="PTHR47870:SF1">
    <property type="entry name" value="CYTOCHROME C-TYPE BIOGENESIS PROTEIN CCMH"/>
    <property type="match status" value="1"/>
</dbReference>
<keyword evidence="7" id="KW-0472">Membrane</keyword>
<dbReference type="InterPro" id="IPR038297">
    <property type="entry name" value="CcmH/CycL/NrfF/Ccl2_sf"/>
</dbReference>
<dbReference type="PANTHER" id="PTHR47870">
    <property type="entry name" value="CYTOCHROME C-TYPE BIOGENESIS PROTEIN CCMH"/>
    <property type="match status" value="1"/>
</dbReference>